<proteinExistence type="inferred from homology"/>
<evidence type="ECO:0000256" key="7">
    <source>
        <dbReference type="HAMAP-Rule" id="MF_00802"/>
    </source>
</evidence>
<dbReference type="InterPro" id="IPR023057">
    <property type="entry name" value="GlnE"/>
</dbReference>
<dbReference type="GO" id="GO:0016874">
    <property type="term" value="F:ligase activity"/>
    <property type="evidence" value="ECO:0007669"/>
    <property type="project" value="UniProtKB-KW"/>
</dbReference>
<dbReference type="InterPro" id="IPR013546">
    <property type="entry name" value="PII_UdlTrfase/GS_AdlTrfase"/>
</dbReference>
<comment type="caution">
    <text evidence="10">The sequence shown here is derived from an EMBL/GenBank/DDBJ whole genome shotgun (WGS) entry which is preliminary data.</text>
</comment>
<feature type="domain" description="Glutamate-ammonia ligase adenylyltransferase repeated" evidence="8">
    <location>
        <begin position="27"/>
        <end position="263"/>
    </location>
</feature>
<dbReference type="EC" id="2.7.7.42" evidence="7"/>
<evidence type="ECO:0000256" key="3">
    <source>
        <dbReference type="ARBA" id="ARBA00022741"/>
    </source>
</evidence>
<feature type="domain" description="Glutamate-ammonia ligase adenylyltransferase repeated" evidence="8">
    <location>
        <begin position="536"/>
        <end position="771"/>
    </location>
</feature>
<protein>
    <recommendedName>
        <fullName evidence="7">Bifunctional glutamine synthetase adenylyltransferase/adenylyl-removing enzyme</fullName>
    </recommendedName>
    <alternativeName>
        <fullName evidence="7">ATP:glutamine synthetase adenylyltransferase</fullName>
    </alternativeName>
    <alternativeName>
        <fullName evidence="7">ATase</fullName>
    </alternativeName>
    <domain>
        <recommendedName>
            <fullName evidence="7">Glutamine synthetase adenylyl-L-tyrosine phosphorylase</fullName>
            <ecNumber evidence="7">2.7.7.89</ecNumber>
        </recommendedName>
        <alternativeName>
            <fullName evidence="7">Adenylyl removase</fullName>
            <shortName evidence="7">AR</shortName>
            <shortName evidence="7">AT-N</shortName>
        </alternativeName>
    </domain>
    <domain>
        <recommendedName>
            <fullName evidence="7">Glutamine synthetase adenylyl transferase</fullName>
            <ecNumber evidence="7">2.7.7.42</ecNumber>
        </recommendedName>
        <alternativeName>
            <fullName evidence="7">Adenylyl transferase</fullName>
            <shortName evidence="7">AT</shortName>
            <shortName evidence="7">AT-C</shortName>
        </alternativeName>
    </domain>
</protein>
<feature type="region of interest" description="Adenylyl removase" evidence="7">
    <location>
        <begin position="1"/>
        <end position="434"/>
    </location>
</feature>
<comment type="similarity">
    <text evidence="7">Belongs to the GlnE family.</text>
</comment>
<comment type="catalytic activity">
    <reaction evidence="7">
        <text>[glutamine synthetase]-O(4)-(5'-adenylyl)-L-tyrosine + phosphate = [glutamine synthetase]-L-tyrosine + ADP</text>
        <dbReference type="Rhea" id="RHEA:43716"/>
        <dbReference type="Rhea" id="RHEA-COMP:10660"/>
        <dbReference type="Rhea" id="RHEA-COMP:10661"/>
        <dbReference type="ChEBI" id="CHEBI:43474"/>
        <dbReference type="ChEBI" id="CHEBI:46858"/>
        <dbReference type="ChEBI" id="CHEBI:83624"/>
        <dbReference type="ChEBI" id="CHEBI:456216"/>
        <dbReference type="EC" id="2.7.7.89"/>
    </reaction>
</comment>
<keyword evidence="4 7" id="KW-0067">ATP-binding</keyword>
<comment type="function">
    <text evidence="7">Involved in the regulation of glutamine synthetase GlnA, a key enzyme in the process to assimilate ammonia. When cellular nitrogen levels are high, the C-terminal adenylyl transferase (AT) inactivates GlnA by covalent transfer of an adenylyl group from ATP to specific tyrosine residue of GlnA, thus reducing its activity. Conversely, when nitrogen levels are low, the N-terminal adenylyl removase (AR) activates GlnA by removing the adenylyl group by phosphorolysis, increasing its activity. The regulatory region of GlnE binds the signal transduction protein PII (GlnB) which indicates the nitrogen status of the cell.</text>
</comment>
<dbReference type="GO" id="GO:0008882">
    <property type="term" value="F:[glutamate-ammonia-ligase] adenylyltransferase activity"/>
    <property type="evidence" value="ECO:0007669"/>
    <property type="project" value="UniProtKB-UniRule"/>
</dbReference>
<dbReference type="Pfam" id="PF08335">
    <property type="entry name" value="GlnD_UR_UTase"/>
    <property type="match status" value="2"/>
</dbReference>
<dbReference type="Gene3D" id="1.20.120.330">
    <property type="entry name" value="Nucleotidyltransferases domain 2"/>
    <property type="match status" value="2"/>
</dbReference>
<evidence type="ECO:0000259" key="9">
    <source>
        <dbReference type="Pfam" id="PF08335"/>
    </source>
</evidence>
<evidence type="ECO:0000313" key="10">
    <source>
        <dbReference type="EMBL" id="TVO76055.1"/>
    </source>
</evidence>
<dbReference type="Pfam" id="PF03710">
    <property type="entry name" value="GlnE"/>
    <property type="match status" value="2"/>
</dbReference>
<keyword evidence="6 7" id="KW-0511">Multifunctional enzyme</keyword>
<name>A0A557SF50_9RHOO</name>
<dbReference type="Proteomes" id="UP000318349">
    <property type="component" value="Unassembled WGS sequence"/>
</dbReference>
<reference evidence="10 11" key="1">
    <citation type="submission" date="2019-07" db="EMBL/GenBank/DDBJ databases">
        <title>The pathways for chlorine oxyanion respiration interact through the shared metabolite chlorate.</title>
        <authorList>
            <person name="Barnum T.P."/>
            <person name="Cheng Y."/>
            <person name="Hill K.A."/>
            <person name="Lucas L.N."/>
            <person name="Carlson H.K."/>
            <person name="Coates J.D."/>
        </authorList>
    </citation>
    <scope>NUCLEOTIDE SEQUENCE [LARGE SCALE GENOMIC DNA]</scope>
    <source>
        <strain evidence="10 11">SFB-1</strain>
    </source>
</reference>
<gene>
    <name evidence="7 10" type="primary">glnE</name>
    <name evidence="10" type="ORF">FHP89_11345</name>
</gene>
<comment type="catalytic activity">
    <reaction evidence="7">
        <text>[glutamine synthetase]-L-tyrosine + ATP = [glutamine synthetase]-O(4)-(5'-adenylyl)-L-tyrosine + diphosphate</text>
        <dbReference type="Rhea" id="RHEA:18589"/>
        <dbReference type="Rhea" id="RHEA-COMP:10660"/>
        <dbReference type="Rhea" id="RHEA-COMP:10661"/>
        <dbReference type="ChEBI" id="CHEBI:30616"/>
        <dbReference type="ChEBI" id="CHEBI:33019"/>
        <dbReference type="ChEBI" id="CHEBI:46858"/>
        <dbReference type="ChEBI" id="CHEBI:83624"/>
        <dbReference type="EC" id="2.7.7.42"/>
    </reaction>
</comment>
<evidence type="ECO:0000256" key="2">
    <source>
        <dbReference type="ARBA" id="ARBA00022695"/>
    </source>
</evidence>
<dbReference type="FunFam" id="3.30.460.10:FF:000009">
    <property type="entry name" value="Bifunctional glutamine synthetase adenylyltransferase/adenylyl-removing enzyme"/>
    <property type="match status" value="1"/>
</dbReference>
<dbReference type="GO" id="GO:0000287">
    <property type="term" value="F:magnesium ion binding"/>
    <property type="evidence" value="ECO:0007669"/>
    <property type="project" value="UniProtKB-UniRule"/>
</dbReference>
<dbReference type="CDD" id="cd05401">
    <property type="entry name" value="NT_GlnE_GlnD_like"/>
    <property type="match status" value="2"/>
</dbReference>
<keyword evidence="5 7" id="KW-0460">Magnesium</keyword>
<dbReference type="GO" id="GO:0005524">
    <property type="term" value="F:ATP binding"/>
    <property type="evidence" value="ECO:0007669"/>
    <property type="project" value="UniProtKB-UniRule"/>
</dbReference>
<dbReference type="InterPro" id="IPR005190">
    <property type="entry name" value="GlnE_rpt_dom"/>
</dbReference>
<dbReference type="AlphaFoldDB" id="A0A557SF50"/>
<evidence type="ECO:0000259" key="8">
    <source>
        <dbReference type="Pfam" id="PF03710"/>
    </source>
</evidence>
<dbReference type="SUPFAM" id="SSF81593">
    <property type="entry name" value="Nucleotidyltransferase substrate binding subunit/domain"/>
    <property type="match status" value="2"/>
</dbReference>
<dbReference type="FunFam" id="1.20.120.330:FF:000005">
    <property type="entry name" value="Bifunctional glutamine synthetase adenylyltransferase/adenylyl-removing enzyme"/>
    <property type="match status" value="1"/>
</dbReference>
<dbReference type="PANTHER" id="PTHR30621:SF0">
    <property type="entry name" value="BIFUNCTIONAL GLUTAMINE SYNTHETASE ADENYLYLTRANSFERASE_ADENYLYL-REMOVING ENZYME"/>
    <property type="match status" value="1"/>
</dbReference>
<dbReference type="GO" id="GO:0000820">
    <property type="term" value="P:regulation of glutamine family amino acid metabolic process"/>
    <property type="evidence" value="ECO:0007669"/>
    <property type="project" value="UniProtKB-UniRule"/>
</dbReference>
<dbReference type="HAMAP" id="MF_00802">
    <property type="entry name" value="GlnE"/>
    <property type="match status" value="1"/>
</dbReference>
<dbReference type="NCBIfam" id="NF008292">
    <property type="entry name" value="PRK11072.1"/>
    <property type="match status" value="1"/>
</dbReference>
<keyword evidence="1 7" id="KW-0808">Transferase</keyword>
<evidence type="ECO:0000256" key="4">
    <source>
        <dbReference type="ARBA" id="ARBA00022840"/>
    </source>
</evidence>
<dbReference type="PANTHER" id="PTHR30621">
    <property type="entry name" value="GLUTAMINE SYNTHETASE ADENYLYLTRANSFERASE"/>
    <property type="match status" value="1"/>
</dbReference>
<dbReference type="SUPFAM" id="SSF81301">
    <property type="entry name" value="Nucleotidyltransferase"/>
    <property type="match status" value="2"/>
</dbReference>
<comment type="cofactor">
    <cofactor evidence="7">
        <name>Mg(2+)</name>
        <dbReference type="ChEBI" id="CHEBI:18420"/>
    </cofactor>
</comment>
<sequence length="910" mass="102966">MRPNASRTFYQAGFAMSLIEQAELPEKIRAALPFSRYLKQMLQSRTWLAGQLASHLDAPLDTAAMAAFVDPPSLDRDSMRAALRRLRTWVLCHLAVRDLAGDADLAEVTETMSAFADYAVRVAHDIEREALVQRHGLPLAPGAWEQELLIVGMGKLGGRELNVSSDIDLIFVYPDDGDTGGGKVISNFEFFERLGKRIIQALADITEHGQVFRVDMRLRPNGDSGPLVCSFDMLENYFIAQGREWERYAWIKARVMLGKRFEQLNAITRPFVFRKYLDFGAINAMRDLHAQIRREVARKERANNIKLGPGGIREIEFIAQVFQLIRGGREEQLQIKPTQKVLDLLAGQGVLDPNVVTSLKQAYVFLRRLEHRLQYLDDAQTHDLPVQPDDQALIARAMGFDDYDALLAELDRHRAKVTQHFSMVFGDPDEDGHDLDAVWLEADDIPTIVPLLEKLNYAEPETSARRLQSLHRGTRYQQLPPKIKSRFDALVPRVVDAAAEASNADDTLSRCLDLLDAIGGRGAYLAMLQQYPQALNKVAELVSASRWAAQYLARHPILLDELLDARQLESQPDWPAFATDLRQQCDNIEPDMERQMDLMREQHHTQAFRLLTQDLAGVLTVEALSDHLSALADVLLDITIPLCWRKIRRRHHEEAPAFAIVSYGKLGGKELGYASDLDIVFLYDDPHPEAAEHYSRLAQRINTWLSSQTAAGQLFETDLRLRPNGDSGLLACSVDAFRKYQLESAWRWEHQALTRARFSAGDPRVGEAFEAIRIDVLRQARDHDTLRAEVIAMRKKMREAHSNKSALFNLKHDRGGLVDVEFIVQYLVLAHAHQHPELAGNLGNIALLRIAGELGLIPPELAQRSGDTYREFRRLQHRQRLNGLRVEVPAEPISAHREAVSQLWSLVLEP</sequence>
<keyword evidence="10" id="KW-0436">Ligase</keyword>
<accession>A0A557SF50</accession>
<dbReference type="GO" id="GO:0047388">
    <property type="term" value="F:[glutamine synthetase]-adenylyl-L-tyrosine phosphorylase activity"/>
    <property type="evidence" value="ECO:0007669"/>
    <property type="project" value="UniProtKB-EC"/>
</dbReference>
<evidence type="ECO:0000256" key="5">
    <source>
        <dbReference type="ARBA" id="ARBA00022842"/>
    </source>
</evidence>
<dbReference type="EMBL" id="VMNI01000010">
    <property type="protein sequence ID" value="TVO76055.1"/>
    <property type="molecule type" value="Genomic_DNA"/>
</dbReference>
<evidence type="ECO:0000256" key="1">
    <source>
        <dbReference type="ARBA" id="ARBA00022679"/>
    </source>
</evidence>
<feature type="region of interest" description="Adenylyl transferase" evidence="7">
    <location>
        <begin position="439"/>
        <end position="910"/>
    </location>
</feature>
<dbReference type="Gene3D" id="1.20.120.1510">
    <property type="match status" value="1"/>
</dbReference>
<dbReference type="EC" id="2.7.7.89" evidence="7"/>
<evidence type="ECO:0000313" key="11">
    <source>
        <dbReference type="Proteomes" id="UP000318349"/>
    </source>
</evidence>
<organism evidence="10 11">
    <name type="scientific">Denitromonas halophila</name>
    <dbReference type="NCBI Taxonomy" id="1629404"/>
    <lineage>
        <taxon>Bacteria</taxon>
        <taxon>Pseudomonadati</taxon>
        <taxon>Pseudomonadota</taxon>
        <taxon>Betaproteobacteria</taxon>
        <taxon>Rhodocyclales</taxon>
        <taxon>Zoogloeaceae</taxon>
        <taxon>Denitromonas</taxon>
    </lineage>
</organism>
<dbReference type="Gene3D" id="3.30.460.10">
    <property type="entry name" value="Beta Polymerase, domain 2"/>
    <property type="match status" value="2"/>
</dbReference>
<evidence type="ECO:0000256" key="6">
    <source>
        <dbReference type="ARBA" id="ARBA00023268"/>
    </source>
</evidence>
<dbReference type="InterPro" id="IPR043519">
    <property type="entry name" value="NT_sf"/>
</dbReference>
<keyword evidence="2 7" id="KW-0548">Nucleotidyltransferase</keyword>
<dbReference type="GO" id="GO:0005829">
    <property type="term" value="C:cytosol"/>
    <property type="evidence" value="ECO:0007669"/>
    <property type="project" value="TreeGrafter"/>
</dbReference>
<feature type="domain" description="PII-uridylyltransferase/Glutamine-synthetase adenylyltransferase" evidence="9">
    <location>
        <begin position="793"/>
        <end position="880"/>
    </location>
</feature>
<feature type="domain" description="PII-uridylyltransferase/Glutamine-synthetase adenylyltransferase" evidence="9">
    <location>
        <begin position="287"/>
        <end position="425"/>
    </location>
</feature>
<keyword evidence="3 7" id="KW-0547">Nucleotide-binding</keyword>